<feature type="transmembrane region" description="Helical" evidence="1">
    <location>
        <begin position="315"/>
        <end position="339"/>
    </location>
</feature>
<accession>A0ABV7MEN8</accession>
<evidence type="ECO:0000313" key="2">
    <source>
        <dbReference type="EMBL" id="MFC3303342.1"/>
    </source>
</evidence>
<evidence type="ECO:0000256" key="1">
    <source>
        <dbReference type="SAM" id="Phobius"/>
    </source>
</evidence>
<keyword evidence="3" id="KW-1185">Reference proteome</keyword>
<keyword evidence="1" id="KW-0472">Membrane</keyword>
<organism evidence="2 3">
    <name type="scientific">Parvularcula lutaonensis</name>
    <dbReference type="NCBI Taxonomy" id="491923"/>
    <lineage>
        <taxon>Bacteria</taxon>
        <taxon>Pseudomonadati</taxon>
        <taxon>Pseudomonadota</taxon>
        <taxon>Alphaproteobacteria</taxon>
        <taxon>Parvularculales</taxon>
        <taxon>Parvularculaceae</taxon>
        <taxon>Parvularcula</taxon>
    </lineage>
</organism>
<dbReference type="InterPro" id="IPR029058">
    <property type="entry name" value="AB_hydrolase_fold"/>
</dbReference>
<protein>
    <submittedName>
        <fullName evidence="2">Esterase/lipase family protein</fullName>
    </submittedName>
</protein>
<dbReference type="SUPFAM" id="SSF53474">
    <property type="entry name" value="alpha/beta-Hydrolases"/>
    <property type="match status" value="1"/>
</dbReference>
<comment type="caution">
    <text evidence="2">The sequence shown here is derived from an EMBL/GenBank/DDBJ whole genome shotgun (WGS) entry which is preliminary data.</text>
</comment>
<feature type="transmembrane region" description="Helical" evidence="1">
    <location>
        <begin position="244"/>
        <end position="266"/>
    </location>
</feature>
<dbReference type="EMBL" id="JBHRVA010000003">
    <property type="protein sequence ID" value="MFC3303342.1"/>
    <property type="molecule type" value="Genomic_DNA"/>
</dbReference>
<keyword evidence="1" id="KW-1133">Transmembrane helix</keyword>
<evidence type="ECO:0000313" key="3">
    <source>
        <dbReference type="Proteomes" id="UP001595607"/>
    </source>
</evidence>
<gene>
    <name evidence="2" type="ORF">ACFONP_11435</name>
</gene>
<dbReference type="Gene3D" id="3.40.50.1820">
    <property type="entry name" value="alpha/beta hydrolase"/>
    <property type="match status" value="1"/>
</dbReference>
<dbReference type="RefSeq" id="WP_189575816.1">
    <property type="nucleotide sequence ID" value="NZ_BMXU01000002.1"/>
</dbReference>
<reference evidence="3" key="1">
    <citation type="journal article" date="2019" name="Int. J. Syst. Evol. Microbiol.">
        <title>The Global Catalogue of Microorganisms (GCM) 10K type strain sequencing project: providing services to taxonomists for standard genome sequencing and annotation.</title>
        <authorList>
            <consortium name="The Broad Institute Genomics Platform"/>
            <consortium name="The Broad Institute Genome Sequencing Center for Infectious Disease"/>
            <person name="Wu L."/>
            <person name="Ma J."/>
        </authorList>
    </citation>
    <scope>NUCLEOTIDE SEQUENCE [LARGE SCALE GENOMIC DNA]</scope>
    <source>
        <strain evidence="3">KCTC 22245</strain>
    </source>
</reference>
<proteinExistence type="predicted"/>
<keyword evidence="1" id="KW-0812">Transmembrane</keyword>
<feature type="transmembrane region" description="Helical" evidence="1">
    <location>
        <begin position="131"/>
        <end position="148"/>
    </location>
</feature>
<sequence>MVRVITVHGTFAGDSKVSGTKWWQKGSPFLTRLQELIREPLQVEPFQWSGANSEIDRRKAGNRLAGEIASSQVPPIVIGHSHGGSAAIQALLLRYLKDGVKARERIRGVVTIGTPMFRFRSNRNPFSQFDVVGRLMLLFAIGLIAMKLGELATDTYDGREVTGFVTGLLEVALSLQVLLAALIIGGLFLYTRRNWKRQGLFKKNALYPVFRHAYLALNHENDEAINGLQKARALKPKLVKRGTVFVSIFSGLSFVLLAMFFGVQLLEIGNVPIPPVVGESYGLLEDNIIYPAQDALYAAAPNLAESPVFRQLLEVFTVVPVGAVVLFSAIVAVLTSFVVTPGLSEFVSTQIKSQSFGDDGYGETIERVAPGLDFEQSSVGTLPQEIEDEMIKASEEDAGAAIQRLRELLSSGELLDSKGADLIAQSVKFEKSELLHNAYFHSPLFIKYLAALMIERFGLTPSQAFEADADARAMLALVRG</sequence>
<feature type="transmembrane region" description="Helical" evidence="1">
    <location>
        <begin position="168"/>
        <end position="190"/>
    </location>
</feature>
<dbReference type="Proteomes" id="UP001595607">
    <property type="component" value="Unassembled WGS sequence"/>
</dbReference>
<name>A0ABV7MEN8_9PROT</name>